<evidence type="ECO:0000256" key="5">
    <source>
        <dbReference type="ARBA" id="ARBA00023049"/>
    </source>
</evidence>
<gene>
    <name evidence="9" type="ORF">P8625_10180</name>
</gene>
<dbReference type="EMBL" id="CP122539">
    <property type="protein sequence ID" value="WGH74472.1"/>
    <property type="molecule type" value="Genomic_DNA"/>
</dbReference>
<proteinExistence type="predicted"/>
<dbReference type="Proteomes" id="UP001232001">
    <property type="component" value="Chromosome"/>
</dbReference>
<dbReference type="SMART" id="SM00235">
    <property type="entry name" value="ZnMc"/>
    <property type="match status" value="1"/>
</dbReference>
<keyword evidence="3 6" id="KW-0378">Hydrolase</keyword>
<organism evidence="9 10">
    <name type="scientific">Tenacibaculum tangerinum</name>
    <dbReference type="NCBI Taxonomy" id="3038772"/>
    <lineage>
        <taxon>Bacteria</taxon>
        <taxon>Pseudomonadati</taxon>
        <taxon>Bacteroidota</taxon>
        <taxon>Flavobacteriia</taxon>
        <taxon>Flavobacteriales</taxon>
        <taxon>Flavobacteriaceae</taxon>
        <taxon>Tenacibaculum</taxon>
    </lineage>
</organism>
<feature type="binding site" evidence="6">
    <location>
        <position position="197"/>
    </location>
    <ligand>
        <name>Zn(2+)</name>
        <dbReference type="ChEBI" id="CHEBI:29105"/>
        <note>catalytic</note>
    </ligand>
</feature>
<dbReference type="Gene3D" id="3.40.390.10">
    <property type="entry name" value="Collagenase (Catalytic Domain)"/>
    <property type="match status" value="1"/>
</dbReference>
<dbReference type="InterPro" id="IPR001506">
    <property type="entry name" value="Peptidase_M12A"/>
</dbReference>
<dbReference type="SUPFAM" id="SSF55486">
    <property type="entry name" value="Metalloproteases ('zincins'), catalytic domain"/>
    <property type="match status" value="1"/>
</dbReference>
<keyword evidence="7" id="KW-0732">Signal</keyword>
<feature type="active site" evidence="6">
    <location>
        <position position="188"/>
    </location>
</feature>
<feature type="chain" id="PRO_5045976503" evidence="7">
    <location>
        <begin position="25"/>
        <end position="292"/>
    </location>
</feature>
<keyword evidence="2 6" id="KW-0479">Metal-binding</keyword>
<keyword evidence="5 6" id="KW-0482">Metalloprotease</keyword>
<dbReference type="InterPro" id="IPR006026">
    <property type="entry name" value="Peptidase_Metallo"/>
</dbReference>
<feature type="domain" description="Peptidase M12A" evidence="8">
    <location>
        <begin position="92"/>
        <end position="291"/>
    </location>
</feature>
<dbReference type="PRINTS" id="PR00480">
    <property type="entry name" value="ASTACIN"/>
</dbReference>
<dbReference type="Pfam" id="PF01400">
    <property type="entry name" value="Astacin"/>
    <property type="match status" value="1"/>
</dbReference>
<comment type="caution">
    <text evidence="6">Lacks conserved residue(s) required for the propagation of feature annotation.</text>
</comment>
<evidence type="ECO:0000259" key="8">
    <source>
        <dbReference type="PROSITE" id="PS51864"/>
    </source>
</evidence>
<comment type="cofactor">
    <cofactor evidence="6">
        <name>Zn(2+)</name>
        <dbReference type="ChEBI" id="CHEBI:29105"/>
    </cofactor>
    <text evidence="6">Binds 1 zinc ion per subunit.</text>
</comment>
<feature type="binding site" evidence="6">
    <location>
        <position position="187"/>
    </location>
    <ligand>
        <name>Zn(2+)</name>
        <dbReference type="ChEBI" id="CHEBI:29105"/>
        <note>catalytic</note>
    </ligand>
</feature>
<evidence type="ECO:0000256" key="2">
    <source>
        <dbReference type="ARBA" id="ARBA00022723"/>
    </source>
</evidence>
<evidence type="ECO:0000256" key="3">
    <source>
        <dbReference type="ARBA" id="ARBA00022801"/>
    </source>
</evidence>
<dbReference type="InterPro" id="IPR024079">
    <property type="entry name" value="MetalloPept_cat_dom_sf"/>
</dbReference>
<reference evidence="9 10" key="1">
    <citation type="submission" date="2023-04" db="EMBL/GenBank/DDBJ databases">
        <title>Tenacibaculum tangerinum sp. nov., isolated from sea tidal flat of South Korea.</title>
        <authorList>
            <person name="Lee S.H."/>
            <person name="Kim J.-J."/>
        </authorList>
    </citation>
    <scope>NUCLEOTIDE SEQUENCE [LARGE SCALE GENOMIC DNA]</scope>
    <source>
        <strain evidence="9 10">GRR-S3-23</strain>
    </source>
</reference>
<evidence type="ECO:0000256" key="7">
    <source>
        <dbReference type="SAM" id="SignalP"/>
    </source>
</evidence>
<dbReference type="InterPro" id="IPR034035">
    <property type="entry name" value="Astacin-like_dom"/>
</dbReference>
<dbReference type="PROSITE" id="PS51257">
    <property type="entry name" value="PROKAR_LIPOPROTEIN"/>
    <property type="match status" value="1"/>
</dbReference>
<dbReference type="PANTHER" id="PTHR10127">
    <property type="entry name" value="DISCOIDIN, CUB, EGF, LAMININ , AND ZINC METALLOPROTEASE DOMAIN CONTAINING"/>
    <property type="match status" value="1"/>
</dbReference>
<feature type="binding site" evidence="6">
    <location>
        <position position="191"/>
    </location>
    <ligand>
        <name>Zn(2+)</name>
        <dbReference type="ChEBI" id="CHEBI:29105"/>
        <note>catalytic</note>
    </ligand>
</feature>
<evidence type="ECO:0000256" key="1">
    <source>
        <dbReference type="ARBA" id="ARBA00022670"/>
    </source>
</evidence>
<keyword evidence="1 6" id="KW-0645">Protease</keyword>
<evidence type="ECO:0000256" key="6">
    <source>
        <dbReference type="PROSITE-ProRule" id="PRU01211"/>
    </source>
</evidence>
<name>A0ABY8KZ17_9FLAO</name>
<protein>
    <submittedName>
        <fullName evidence="9">M12 family metallopeptidase</fullName>
    </submittedName>
</protein>
<evidence type="ECO:0000313" key="10">
    <source>
        <dbReference type="Proteomes" id="UP001232001"/>
    </source>
</evidence>
<sequence>MKKINKLCLSASILFLVSSCNVESDFETNPTSNADLSKHEIAFPDAKGVVKTGFLNGQEISYEVINGYNVYQGDIILTDSQIKSSPDNYAAKTVALNNRRWSNNTVYYTVNRKLSNTRRVYDAIAHWEAYTNITFIEFNPKKGKRSNNPTNYIEFVPGFGCSSNVGMIGGKQTITLASGCSTGNAIHEIAHAVGVFHEHSRADRDNHIVIHYENISSGVESNFERAVDRGYNASDYTSELDFGSVMMYPSNAFSSNGLPTITKLDGSTFSSQRNGLSPSDIQGINLMYPASN</sequence>
<keyword evidence="10" id="KW-1185">Reference proteome</keyword>
<dbReference type="PROSITE" id="PS51864">
    <property type="entry name" value="ASTACIN"/>
    <property type="match status" value="1"/>
</dbReference>
<keyword evidence="4 6" id="KW-0862">Zinc</keyword>
<accession>A0ABY8KZ17</accession>
<dbReference type="RefSeq" id="WP_279650352.1">
    <property type="nucleotide sequence ID" value="NZ_CP122539.1"/>
</dbReference>
<feature type="signal peptide" evidence="7">
    <location>
        <begin position="1"/>
        <end position="24"/>
    </location>
</feature>
<evidence type="ECO:0000313" key="9">
    <source>
        <dbReference type="EMBL" id="WGH74472.1"/>
    </source>
</evidence>
<dbReference type="PANTHER" id="PTHR10127:SF780">
    <property type="entry name" value="METALLOENDOPEPTIDASE"/>
    <property type="match status" value="1"/>
</dbReference>
<evidence type="ECO:0000256" key="4">
    <source>
        <dbReference type="ARBA" id="ARBA00022833"/>
    </source>
</evidence>
<dbReference type="CDD" id="cd04280">
    <property type="entry name" value="ZnMc_astacin_like"/>
    <property type="match status" value="1"/>
</dbReference>